<accession>A0A377PLJ0</accession>
<dbReference type="Proteomes" id="UP000254821">
    <property type="component" value="Unassembled WGS sequence"/>
</dbReference>
<reference evidence="1 2" key="1">
    <citation type="submission" date="2018-06" db="EMBL/GenBank/DDBJ databases">
        <authorList>
            <consortium name="Pathogen Informatics"/>
            <person name="Doyle S."/>
        </authorList>
    </citation>
    <scope>NUCLEOTIDE SEQUENCE [LARGE SCALE GENOMIC DNA]</scope>
    <source>
        <strain evidence="1 2">NCTC8105</strain>
    </source>
</reference>
<dbReference type="AlphaFoldDB" id="A0A377PLJ0"/>
<evidence type="ECO:0000313" key="2">
    <source>
        <dbReference type="Proteomes" id="UP000254821"/>
    </source>
</evidence>
<dbReference type="EMBL" id="UGHP01000001">
    <property type="protein sequence ID" value="STQ81356.1"/>
    <property type="molecule type" value="Genomic_DNA"/>
</dbReference>
<evidence type="ECO:0000313" key="1">
    <source>
        <dbReference type="EMBL" id="STQ81356.1"/>
    </source>
</evidence>
<name>A0A377PLJ0_HAFAL</name>
<gene>
    <name evidence="1" type="ORF">NCTC8105_03536</name>
</gene>
<organism evidence="1 2">
    <name type="scientific">Hafnia alvei</name>
    <dbReference type="NCBI Taxonomy" id="569"/>
    <lineage>
        <taxon>Bacteria</taxon>
        <taxon>Pseudomonadati</taxon>
        <taxon>Pseudomonadota</taxon>
        <taxon>Gammaproteobacteria</taxon>
        <taxon>Enterobacterales</taxon>
        <taxon>Hafniaceae</taxon>
        <taxon>Hafnia</taxon>
    </lineage>
</organism>
<proteinExistence type="predicted"/>
<dbReference type="RefSeq" id="WP_043494711.1">
    <property type="nucleotide sequence ID" value="NZ_CAUEKE010000001.1"/>
</dbReference>
<sequence length="72" mass="8014">MDSNSKEKKLIINWLECDLCGSSNIEVTTTYGNPELLYAEDKCQCLGCGADGVIECDDGIAWANWYEEQSND</sequence>
<protein>
    <submittedName>
        <fullName evidence="1">Uncharacterized protein</fullName>
    </submittedName>
</protein>